<protein>
    <submittedName>
        <fullName evidence="10">Anaerobic dehydrogenase, BisC</fullName>
    </submittedName>
</protein>
<comment type="similarity">
    <text evidence="1">Belongs to the prokaryotic molybdopterin-containing oxidoreductase family.</text>
</comment>
<sequence length="857" mass="95418">MKISRRDFIKIAAVAGASVALPLSLPRPRTVIDKGGVKFAAAASEPSKSKVVVSSCLICGQRCPFKIYVRKVGDEEVIEKIVYASDPSHDEFFAICGRPQTIFELRYLPERIPRPLKRVGPRGSGQFVEITWEEALDIIAKKIKELMDKGEVHRIVAVSHQGYEGSHVRDFFKNVIGTPNATQHCDTCHTGMDIGHKFIFGSPKGPSAFQPDYKNAKMIIVMGRNPVGGIVASAWTKMFTEGRANKAKLVVFDVRKSRLTAIADEYYIIPPATDLAISLAILNVILTEKLYNKDYLIKWTNAPMLFYADTLEPVKLADNPLMEGKKTYLVYDEATGEFKLKTEAKQPALEYEGTYNGRPVKTALLLLKDHVKDYTPEWAEKITGVPANTIRRIARELAEAAPKAFIDHGYKGARYYNEGMLKRVNMLINVLIGSVGSVGGVAYPAGKPKIKHPFDIIGIEKTKPTGLSIPDYWAQNGIENIIGKCWSQLLVKTIMTGKPYPIGLLFIHLENLVAHTVSGRKFLEALKDEKRVELIVVADTTFNETVMYADIVLPIPLFFEATTWSLQTAKKSYVSLVTTGIKAVDPPSGIDARPTWWILVELAKRLGKLPPNVEVDPLEVQRKQAEALGINFDELLEKGYVMLWTKPKYHPWGGEPLSTVTGELEIVNVALLEKYRGFVGKESPLNPFPIWIRPLWMRKGQLAPDEFIPVEYQDPLTSINMLIRFAKLSIDALEYKNLYGVLIHPSRAEKLGLRTGDLVRIKGAGGEIIAKVIVSEDVHPYIIAAPHATAIDEMVIPRTARIKTREGREITVKLFSKGGGYGINNNLLADPDEAVVPEEGYRAAQHDFVVRIEKITG</sequence>
<keyword evidence="7" id="KW-0408">Iron</keyword>
<dbReference type="InterPro" id="IPR006656">
    <property type="entry name" value="Mopterin_OxRdtase"/>
</dbReference>
<dbReference type="InterPro" id="IPR009010">
    <property type="entry name" value="Asp_de-COase-like_dom_sf"/>
</dbReference>
<keyword evidence="6" id="KW-0560">Oxidoreductase</keyword>
<dbReference type="Gene3D" id="3.40.228.10">
    <property type="entry name" value="Dimethylsulfoxide Reductase, domain 2"/>
    <property type="match status" value="1"/>
</dbReference>
<feature type="domain" description="4Fe-4S Mo/W bis-MGD-type" evidence="9">
    <location>
        <begin position="49"/>
        <end position="110"/>
    </location>
</feature>
<dbReference type="Proteomes" id="UP000002593">
    <property type="component" value="Chromosome"/>
</dbReference>
<dbReference type="Pfam" id="PF00384">
    <property type="entry name" value="Molybdopterin"/>
    <property type="match status" value="1"/>
</dbReference>
<dbReference type="Pfam" id="PF01568">
    <property type="entry name" value="Molydop_binding"/>
    <property type="match status" value="1"/>
</dbReference>
<evidence type="ECO:0000256" key="8">
    <source>
        <dbReference type="ARBA" id="ARBA00023014"/>
    </source>
</evidence>
<keyword evidence="4" id="KW-0479">Metal-binding</keyword>
<keyword evidence="8" id="KW-0411">Iron-sulfur</keyword>
<gene>
    <name evidence="10" type="ordered locus">Hbut_0373</name>
</gene>
<evidence type="ECO:0000313" key="10">
    <source>
        <dbReference type="EMBL" id="ABM80244.1"/>
    </source>
</evidence>
<dbReference type="SUPFAM" id="SSF50692">
    <property type="entry name" value="ADC-like"/>
    <property type="match status" value="1"/>
</dbReference>
<dbReference type="InterPro" id="IPR006311">
    <property type="entry name" value="TAT_signal"/>
</dbReference>
<dbReference type="eggNOG" id="arCOG01491">
    <property type="taxonomic scope" value="Archaea"/>
</dbReference>
<dbReference type="GO" id="GO:0046872">
    <property type="term" value="F:metal ion binding"/>
    <property type="evidence" value="ECO:0007669"/>
    <property type="project" value="UniProtKB-KW"/>
</dbReference>
<dbReference type="Gene3D" id="3.30.200.210">
    <property type="match status" value="1"/>
</dbReference>
<dbReference type="Gene3D" id="3.40.50.740">
    <property type="match status" value="1"/>
</dbReference>
<dbReference type="PANTHER" id="PTHR43742:SF9">
    <property type="entry name" value="TETRATHIONATE REDUCTASE SUBUNIT A"/>
    <property type="match status" value="1"/>
</dbReference>
<keyword evidence="3" id="KW-0500">Molybdenum</keyword>
<dbReference type="GeneID" id="4782532"/>
<evidence type="ECO:0000256" key="4">
    <source>
        <dbReference type="ARBA" id="ARBA00022723"/>
    </source>
</evidence>
<dbReference type="Gene3D" id="2.40.40.20">
    <property type="match status" value="1"/>
</dbReference>
<dbReference type="PROSITE" id="PS51318">
    <property type="entry name" value="TAT"/>
    <property type="match status" value="1"/>
</dbReference>
<evidence type="ECO:0000256" key="7">
    <source>
        <dbReference type="ARBA" id="ARBA00023004"/>
    </source>
</evidence>
<keyword evidence="11" id="KW-1185">Reference proteome</keyword>
<dbReference type="GO" id="GO:0043546">
    <property type="term" value="F:molybdopterin cofactor binding"/>
    <property type="evidence" value="ECO:0007669"/>
    <property type="project" value="InterPro"/>
</dbReference>
<evidence type="ECO:0000256" key="1">
    <source>
        <dbReference type="ARBA" id="ARBA00010312"/>
    </source>
</evidence>
<dbReference type="InterPro" id="IPR006657">
    <property type="entry name" value="MoPterin_dinucl-bd_dom"/>
</dbReference>
<evidence type="ECO:0000256" key="6">
    <source>
        <dbReference type="ARBA" id="ARBA00023002"/>
    </source>
</evidence>
<dbReference type="Pfam" id="PF10518">
    <property type="entry name" value="TAT_signal"/>
    <property type="match status" value="1"/>
</dbReference>
<keyword evidence="5" id="KW-0732">Signal</keyword>
<evidence type="ECO:0000259" key="9">
    <source>
        <dbReference type="PROSITE" id="PS51669"/>
    </source>
</evidence>
<accession>A2BJT3</accession>
<evidence type="ECO:0000313" key="11">
    <source>
        <dbReference type="Proteomes" id="UP000002593"/>
    </source>
</evidence>
<dbReference type="GO" id="GO:0016491">
    <property type="term" value="F:oxidoreductase activity"/>
    <property type="evidence" value="ECO:0007669"/>
    <property type="project" value="UniProtKB-KW"/>
</dbReference>
<dbReference type="EMBL" id="CP000493">
    <property type="protein sequence ID" value="ABM80244.1"/>
    <property type="molecule type" value="Genomic_DNA"/>
</dbReference>
<dbReference type="InterPro" id="IPR006963">
    <property type="entry name" value="Mopterin_OxRdtase_4Fe-4S_dom"/>
</dbReference>
<evidence type="ECO:0000256" key="2">
    <source>
        <dbReference type="ARBA" id="ARBA00022485"/>
    </source>
</evidence>
<keyword evidence="2" id="KW-0004">4Fe-4S</keyword>
<dbReference type="InterPro" id="IPR019546">
    <property type="entry name" value="TAT_signal_bac_arc"/>
</dbReference>
<name>A2BJT3_HYPBU</name>
<dbReference type="PANTHER" id="PTHR43742">
    <property type="entry name" value="TRIMETHYLAMINE-N-OXIDE REDUCTASE"/>
    <property type="match status" value="1"/>
</dbReference>
<dbReference type="AlphaFoldDB" id="A2BJT3"/>
<evidence type="ECO:0000256" key="3">
    <source>
        <dbReference type="ARBA" id="ARBA00022505"/>
    </source>
</evidence>
<organism evidence="10 11">
    <name type="scientific">Hyperthermus butylicus (strain DSM 5456 / JCM 9403 / PLM1-5)</name>
    <dbReference type="NCBI Taxonomy" id="415426"/>
    <lineage>
        <taxon>Archaea</taxon>
        <taxon>Thermoproteota</taxon>
        <taxon>Thermoprotei</taxon>
        <taxon>Desulfurococcales</taxon>
        <taxon>Pyrodictiaceae</taxon>
        <taxon>Hyperthermus</taxon>
    </lineage>
</organism>
<dbReference type="PROSITE" id="PS51669">
    <property type="entry name" value="4FE4S_MOW_BIS_MGD"/>
    <property type="match status" value="1"/>
</dbReference>
<proteinExistence type="inferred from homology"/>
<dbReference type="HOGENOM" id="CLU_000422_13_3_2"/>
<dbReference type="EnsemblBacteria" id="ABM80244">
    <property type="protein sequence ID" value="ABM80244"/>
    <property type="gene ID" value="Hbut_0373"/>
</dbReference>
<dbReference type="KEGG" id="hbu:Hbut_0373"/>
<dbReference type="STRING" id="415426.Hbut_0373"/>
<reference evidence="10 11" key="1">
    <citation type="journal article" date="2007" name="Archaea">
        <title>The genome of Hyperthermus butylicus: a sulfur-reducing, peptide fermenting, neutrophilic Crenarchaeote growing up to 108 degrees C.</title>
        <authorList>
            <person name="Brugger K."/>
            <person name="Chen L."/>
            <person name="Stark M."/>
            <person name="Zibat A."/>
            <person name="Redder P."/>
            <person name="Ruepp A."/>
            <person name="Awayez M."/>
            <person name="She Q."/>
            <person name="Garrett R.A."/>
            <person name="Klenk H.P."/>
        </authorList>
    </citation>
    <scope>NUCLEOTIDE SEQUENCE [LARGE SCALE GENOMIC DNA]</scope>
    <source>
        <strain evidence="11">DSM 5456 / JCM 9403 / PLM1-5</strain>
    </source>
</reference>
<evidence type="ECO:0000256" key="5">
    <source>
        <dbReference type="ARBA" id="ARBA00022729"/>
    </source>
</evidence>
<dbReference type="SUPFAM" id="SSF53706">
    <property type="entry name" value="Formate dehydrogenase/DMSO reductase, domains 1-3"/>
    <property type="match status" value="1"/>
</dbReference>
<dbReference type="NCBIfam" id="TIGR01409">
    <property type="entry name" value="TAT_signal_seq"/>
    <property type="match status" value="1"/>
</dbReference>
<dbReference type="RefSeq" id="WP_011821562.1">
    <property type="nucleotide sequence ID" value="NC_008818.1"/>
</dbReference>
<dbReference type="GO" id="GO:0051539">
    <property type="term" value="F:4 iron, 4 sulfur cluster binding"/>
    <property type="evidence" value="ECO:0007669"/>
    <property type="project" value="UniProtKB-KW"/>
</dbReference>
<dbReference type="InterPro" id="IPR050612">
    <property type="entry name" value="Prok_Mopterin_Oxidored"/>
</dbReference>